<accession>A0ABV2EM68</accession>
<evidence type="ECO:0008006" key="3">
    <source>
        <dbReference type="Google" id="ProtNLM"/>
    </source>
</evidence>
<dbReference type="Pfam" id="PF13589">
    <property type="entry name" value="HATPase_c_3"/>
    <property type="match status" value="1"/>
</dbReference>
<comment type="caution">
    <text evidence="1">The sequence shown here is derived from an EMBL/GenBank/DDBJ whole genome shotgun (WGS) entry which is preliminary data.</text>
</comment>
<reference evidence="1 2" key="1">
    <citation type="submission" date="2024-06" db="EMBL/GenBank/DDBJ databases">
        <title>Genomic Encyclopedia of Type Strains, Phase IV (KMG-IV): sequencing the most valuable type-strain genomes for metagenomic binning, comparative biology and taxonomic classification.</title>
        <authorList>
            <person name="Goeker M."/>
        </authorList>
    </citation>
    <scope>NUCLEOTIDE SEQUENCE [LARGE SCALE GENOMIC DNA]</scope>
    <source>
        <strain evidence="1 2">DSM 17809</strain>
    </source>
</reference>
<sequence>MQQSVLFDERFLERHAGPIISDPAVAIVELVANAWDAWATRVEVVWREGAKGLLFSIRDNGKGLTADQFRRRWGTLDYNRLTEEGELSEPPPELDGYSLRKAYGRNGRGRHAAFRFGNPYEVRTWRDGREARFEVSRDPVLPFKIEQIGARDGASGHGTEIVAEGGAGGVLSDQSLREVIGTRFLSDPNFLVTVNGTQVTFEDVPSGKLRRETIEVPEFGSVNLTVIDTLRADKTTRQHGIAWWVDNRLVGSPGWVGFDHERILDGRTAEAKRFIFIVQADFLSTHNAVLTDWTGFNPNISAWLTTRNLVHNKIREVLAEVTSERRKETKEAIRAHLSTTIRKLPPLGRDRWSTFLDTVVDQCTSISPTEVEQVAEILAKLELSQSQYGLIQQLHEMKPGELDDLNKLLADWSLRAAKLALDEIQSRLSLIAELDEKLRDPAVYEVGDLQPLFERSLWVFGPEFESLEFTSNRGMTEVIAKLFAGKQKGSLQRPDFVIVPDGSVGFYSRDSHDAGHDVDGVARLVVAEIKRPGVTIGADEKAQPWRYVKELIEKGLLTKAATITCYVLGSQVDPAESGDDRRWDDRVLIRPMSYNTFVRRAEKRMLGLRDKLRDAPFLREVGLDADEFVHGPRSRPTELQFEA</sequence>
<dbReference type="InterPro" id="IPR036890">
    <property type="entry name" value="HATPase_C_sf"/>
</dbReference>
<protein>
    <recommendedName>
        <fullName evidence="3">ATP-binding protein</fullName>
    </recommendedName>
</protein>
<evidence type="ECO:0000313" key="1">
    <source>
        <dbReference type="EMBL" id="MET3528149.1"/>
    </source>
</evidence>
<dbReference type="RefSeq" id="WP_354298134.1">
    <property type="nucleotide sequence ID" value="NZ_JBEPLU010000003.1"/>
</dbReference>
<dbReference type="Proteomes" id="UP001549110">
    <property type="component" value="Unassembled WGS sequence"/>
</dbReference>
<dbReference type="Gene3D" id="3.30.565.10">
    <property type="entry name" value="Histidine kinase-like ATPase, C-terminal domain"/>
    <property type="match status" value="1"/>
</dbReference>
<gene>
    <name evidence="1" type="ORF">ABID41_003288</name>
</gene>
<organism evidence="1 2">
    <name type="scientific">Phenylobacterium koreense</name>
    <dbReference type="NCBI Taxonomy" id="266125"/>
    <lineage>
        <taxon>Bacteria</taxon>
        <taxon>Pseudomonadati</taxon>
        <taxon>Pseudomonadota</taxon>
        <taxon>Alphaproteobacteria</taxon>
        <taxon>Caulobacterales</taxon>
        <taxon>Caulobacteraceae</taxon>
        <taxon>Phenylobacterium</taxon>
    </lineage>
</organism>
<evidence type="ECO:0000313" key="2">
    <source>
        <dbReference type="Proteomes" id="UP001549110"/>
    </source>
</evidence>
<proteinExistence type="predicted"/>
<name>A0ABV2EM68_9CAUL</name>
<keyword evidence="2" id="KW-1185">Reference proteome</keyword>
<dbReference type="SUPFAM" id="SSF55874">
    <property type="entry name" value="ATPase domain of HSP90 chaperone/DNA topoisomerase II/histidine kinase"/>
    <property type="match status" value="1"/>
</dbReference>
<dbReference type="EMBL" id="JBEPLU010000003">
    <property type="protein sequence ID" value="MET3528149.1"/>
    <property type="molecule type" value="Genomic_DNA"/>
</dbReference>